<evidence type="ECO:0000256" key="1">
    <source>
        <dbReference type="ARBA" id="ARBA00009798"/>
    </source>
</evidence>
<organism evidence="6 7">
    <name type="scientific">Corynebacterium ramonii</name>
    <dbReference type="NCBI Taxonomy" id="3026968"/>
    <lineage>
        <taxon>Bacteria</taxon>
        <taxon>Bacillati</taxon>
        <taxon>Actinomycetota</taxon>
        <taxon>Actinomycetes</taxon>
        <taxon>Mycobacteriales</taxon>
        <taxon>Corynebacteriaceae</taxon>
        <taxon>Corynebacterium</taxon>
    </lineage>
</organism>
<proteinExistence type="inferred from homology"/>
<keyword evidence="3 4" id="KW-0456">Lyase</keyword>
<evidence type="ECO:0000313" key="7">
    <source>
        <dbReference type="Proteomes" id="UP000029910"/>
    </source>
</evidence>
<dbReference type="PANTHER" id="PTHR30411">
    <property type="entry name" value="CYTOPLASMIC PROTEIN"/>
    <property type="match status" value="1"/>
</dbReference>
<reference evidence="6 7" key="1">
    <citation type="journal article" date="2015" name="Genome Announc.">
        <title>Genome Sequence of Corynebacterium ulcerans Strain FRC11.</title>
        <authorList>
            <person name="Benevides Lde J."/>
            <person name="Viana M.V."/>
            <person name="Mariano D.C."/>
            <person name="Rocha Fde S."/>
            <person name="Bagano P.C."/>
            <person name="Folador E.L."/>
            <person name="Pereira F.L."/>
            <person name="Dorella F.A."/>
            <person name="Leal C.A."/>
            <person name="Carvalho A.F."/>
            <person name="Soares Sde C."/>
            <person name="Carneiro A."/>
            <person name="Ramos R."/>
            <person name="Badell-Ocando E."/>
            <person name="Guiso N."/>
            <person name="Silva A."/>
            <person name="Figueiredo H."/>
            <person name="Azevedo V."/>
            <person name="Guimaraes L.C."/>
        </authorList>
    </citation>
    <scope>NUCLEOTIDE SEQUENCE [LARGE SCALE GENOMIC DNA]</scope>
    <source>
        <strain evidence="7">FRC0011</strain>
    </source>
</reference>
<dbReference type="InterPro" id="IPR036754">
    <property type="entry name" value="YbaK/aa-tRNA-synt-asso_dom_sf"/>
</dbReference>
<dbReference type="PANTHER" id="PTHR30411:SF0">
    <property type="entry name" value="CYS-TRNA(PRO)_CYS-TRNA(CYS) DEACYLASE YBAK"/>
    <property type="match status" value="1"/>
</dbReference>
<evidence type="ECO:0000313" key="6">
    <source>
        <dbReference type="EMBL" id="AIU32175.1"/>
    </source>
</evidence>
<dbReference type="EMBL" id="CP009622">
    <property type="protein sequence ID" value="AIU32175.1"/>
    <property type="molecule type" value="Genomic_DNA"/>
</dbReference>
<keyword evidence="2 4" id="KW-0648">Protein biosynthesis</keyword>
<dbReference type="Pfam" id="PF04073">
    <property type="entry name" value="tRNA_edit"/>
    <property type="match status" value="1"/>
</dbReference>
<name>A0ABM5RQN1_9CORY</name>
<feature type="domain" description="YbaK/aminoacyl-tRNA synthetase-associated" evidence="5">
    <location>
        <begin position="57"/>
        <end position="172"/>
    </location>
</feature>
<dbReference type="SUPFAM" id="SSF55826">
    <property type="entry name" value="YbaK/ProRS associated domain"/>
    <property type="match status" value="1"/>
</dbReference>
<evidence type="ECO:0000256" key="2">
    <source>
        <dbReference type="ARBA" id="ARBA00022917"/>
    </source>
</evidence>
<keyword evidence="7" id="KW-1185">Reference proteome</keyword>
<comment type="similarity">
    <text evidence="1 4">Belongs to the prolyl-tRNA editing family. YbaK/EbsC subfamily.</text>
</comment>
<dbReference type="CDD" id="cd00002">
    <property type="entry name" value="YbaK_deacylase"/>
    <property type="match status" value="1"/>
</dbReference>
<evidence type="ECO:0000259" key="5">
    <source>
        <dbReference type="Pfam" id="PF04073"/>
    </source>
</evidence>
<accession>A0ABM5RQN1</accession>
<dbReference type="PIRSF" id="PIRSF006181">
    <property type="entry name" value="EbsC_YbaK"/>
    <property type="match status" value="1"/>
</dbReference>
<evidence type="ECO:0000256" key="4">
    <source>
        <dbReference type="PIRNR" id="PIRNR006181"/>
    </source>
</evidence>
<dbReference type="Gene3D" id="3.90.960.10">
    <property type="entry name" value="YbaK/aminoacyl-tRNA synthetase-associated domain"/>
    <property type="match status" value="1"/>
</dbReference>
<sequence>MPLISLELDTIKSSRRYPVSKKKHSAATPALAVLASSGVDYKVSSFEGGTDHFGDHAAAALGVEPERIFKTLVVDLTAGKGPKRQLAVACVPVTSKLSLKKIAATLGAPKATMADPHDASKSSGYIPGGISPIGQKTALPTVIDETAILFDTIFVSAGRRGMDVELSAESLASLVDGQLVDVQAN</sequence>
<dbReference type="InterPro" id="IPR004369">
    <property type="entry name" value="Prolyl-tRNA_editing_YbaK/EbsC"/>
</dbReference>
<dbReference type="InterPro" id="IPR007214">
    <property type="entry name" value="YbaK/aa-tRNA-synth-assoc-dom"/>
</dbReference>
<dbReference type="Proteomes" id="UP000029910">
    <property type="component" value="Chromosome"/>
</dbReference>
<protein>
    <recommendedName>
        <fullName evidence="4">Cys-tRNA(Pro)/Cys-tRNA(Cys) deacylase</fullName>
        <ecNumber evidence="4">4.2.-.-</ecNumber>
    </recommendedName>
</protein>
<dbReference type="NCBIfam" id="TIGR00011">
    <property type="entry name" value="YbaK_EbsC"/>
    <property type="match status" value="1"/>
</dbReference>
<evidence type="ECO:0000256" key="3">
    <source>
        <dbReference type="ARBA" id="ARBA00023239"/>
    </source>
</evidence>
<gene>
    <name evidence="6" type="primary">ybaK</name>
    <name evidence="6" type="ORF">CulFRC11_0582</name>
</gene>
<dbReference type="EC" id="4.2.-.-" evidence="4"/>